<evidence type="ECO:0000256" key="1">
    <source>
        <dbReference type="SAM" id="MobiDB-lite"/>
    </source>
</evidence>
<keyword evidence="5" id="KW-1185">Reference proteome</keyword>
<evidence type="ECO:0000313" key="2">
    <source>
        <dbReference type="EMBL" id="KAF4363294.1"/>
    </source>
</evidence>
<feature type="compositionally biased region" description="Polar residues" evidence="1">
    <location>
        <begin position="211"/>
        <end position="225"/>
    </location>
</feature>
<feature type="region of interest" description="Disordered" evidence="1">
    <location>
        <begin position="169"/>
        <end position="227"/>
    </location>
</feature>
<evidence type="ECO:0000313" key="3">
    <source>
        <dbReference type="EMBL" id="KAF4391450.1"/>
    </source>
</evidence>
<dbReference type="Proteomes" id="UP000525078">
    <property type="component" value="Unassembled WGS sequence"/>
</dbReference>
<gene>
    <name evidence="2" type="ORF">F8388_001835</name>
    <name evidence="3" type="ORF">G4B88_005521</name>
</gene>
<dbReference type="PANTHER" id="PTHR36757">
    <property type="entry name" value="BNAANNG22500D PROTEIN"/>
    <property type="match status" value="1"/>
</dbReference>
<dbReference type="EMBL" id="JAATIP010000176">
    <property type="protein sequence ID" value="KAF4363294.1"/>
    <property type="molecule type" value="Genomic_DNA"/>
</dbReference>
<evidence type="ECO:0000313" key="5">
    <source>
        <dbReference type="Proteomes" id="UP000583929"/>
    </source>
</evidence>
<accession>A0A7J6EXX8</accession>
<dbReference type="PANTHER" id="PTHR36757:SF1">
    <property type="entry name" value="GENOME ASSEMBLY, CHROMOSOME: A04"/>
    <property type="match status" value="1"/>
</dbReference>
<feature type="compositionally biased region" description="Low complexity" evidence="1">
    <location>
        <begin position="191"/>
        <end position="210"/>
    </location>
</feature>
<comment type="caution">
    <text evidence="2">The sequence shown here is derived from an EMBL/GenBank/DDBJ whole genome shotgun (WGS) entry which is preliminary data.</text>
</comment>
<feature type="region of interest" description="Disordered" evidence="1">
    <location>
        <begin position="89"/>
        <end position="142"/>
    </location>
</feature>
<dbReference type="EMBL" id="JAATIQ010000059">
    <property type="protein sequence ID" value="KAF4391450.1"/>
    <property type="molecule type" value="Genomic_DNA"/>
</dbReference>
<dbReference type="AlphaFoldDB" id="A0A7J6EXX8"/>
<protein>
    <submittedName>
        <fullName evidence="2">Uncharacterized protein</fullName>
    </submittedName>
</protein>
<proteinExistence type="predicted"/>
<dbReference type="Proteomes" id="UP000583929">
    <property type="component" value="Unassembled WGS sequence"/>
</dbReference>
<sequence>MAIDLCSEKSPAMVVTSNGSTPRISFSYDFLQSDVVPIEQRPLRSNSSGLNSSIDFDFCVRESFSEESSSADELFSGGKMIPSEIKKKIASAPPPKQEIVDQISPPQVDRPLVQTPCVREENSKSSKKETNNEGEERQSSKSFWGFKRSSSCGSGYGRTLCPLPLLSRSNSTGSADESKPINIKRSPLIPKESSNSSKQNTQKSSNASNKVQSLHPHNTASSCSYQKPPLKKGHGAYGSGHGVSINPVLNVPPANIFAIGSMFANGKSKNKKK</sequence>
<evidence type="ECO:0000313" key="4">
    <source>
        <dbReference type="Proteomes" id="UP000525078"/>
    </source>
</evidence>
<organism evidence="2 4">
    <name type="scientific">Cannabis sativa</name>
    <name type="common">Hemp</name>
    <name type="synonym">Marijuana</name>
    <dbReference type="NCBI Taxonomy" id="3483"/>
    <lineage>
        <taxon>Eukaryota</taxon>
        <taxon>Viridiplantae</taxon>
        <taxon>Streptophyta</taxon>
        <taxon>Embryophyta</taxon>
        <taxon>Tracheophyta</taxon>
        <taxon>Spermatophyta</taxon>
        <taxon>Magnoliopsida</taxon>
        <taxon>eudicotyledons</taxon>
        <taxon>Gunneridae</taxon>
        <taxon>Pentapetalae</taxon>
        <taxon>rosids</taxon>
        <taxon>fabids</taxon>
        <taxon>Rosales</taxon>
        <taxon>Cannabaceae</taxon>
        <taxon>Cannabis</taxon>
    </lineage>
</organism>
<reference evidence="4 5" key="1">
    <citation type="journal article" date="2020" name="bioRxiv">
        <title>Sequence and annotation of 42 cannabis genomes reveals extensive copy number variation in cannabinoid synthesis and pathogen resistance genes.</title>
        <authorList>
            <person name="Mckernan K.J."/>
            <person name="Helbert Y."/>
            <person name="Kane L.T."/>
            <person name="Ebling H."/>
            <person name="Zhang L."/>
            <person name="Liu B."/>
            <person name="Eaton Z."/>
            <person name="Mclaughlin S."/>
            <person name="Kingan S."/>
            <person name="Baybayan P."/>
            <person name="Concepcion G."/>
            <person name="Jordan M."/>
            <person name="Riva A."/>
            <person name="Barbazuk W."/>
            <person name="Harkins T."/>
        </authorList>
    </citation>
    <scope>NUCLEOTIDE SEQUENCE [LARGE SCALE GENOMIC DNA]</scope>
    <source>
        <strain evidence="4 5">cv. Jamaican Lion 4</strain>
        <strain evidence="3">Father</strain>
        <strain evidence="2">Mother</strain>
        <tissue evidence="2">Leaf</tissue>
    </source>
</reference>
<name>A0A7J6EXX8_CANSA</name>
<feature type="compositionally biased region" description="Basic and acidic residues" evidence="1">
    <location>
        <begin position="118"/>
        <end position="139"/>
    </location>
</feature>